<evidence type="ECO:0000256" key="1">
    <source>
        <dbReference type="SAM" id="MobiDB-lite"/>
    </source>
</evidence>
<name>A0A0C3FLF2_PILCF</name>
<reference evidence="3" key="2">
    <citation type="submission" date="2015-01" db="EMBL/GenBank/DDBJ databases">
        <title>Evolutionary Origins and Diversification of the Mycorrhizal Mutualists.</title>
        <authorList>
            <consortium name="DOE Joint Genome Institute"/>
            <consortium name="Mycorrhizal Genomics Consortium"/>
            <person name="Kohler A."/>
            <person name="Kuo A."/>
            <person name="Nagy L.G."/>
            <person name="Floudas D."/>
            <person name="Copeland A."/>
            <person name="Barry K.W."/>
            <person name="Cichocki N."/>
            <person name="Veneault-Fourrey C."/>
            <person name="LaButti K."/>
            <person name="Lindquist E.A."/>
            <person name="Lipzen A."/>
            <person name="Lundell T."/>
            <person name="Morin E."/>
            <person name="Murat C."/>
            <person name="Riley R."/>
            <person name="Ohm R."/>
            <person name="Sun H."/>
            <person name="Tunlid A."/>
            <person name="Henrissat B."/>
            <person name="Grigoriev I.V."/>
            <person name="Hibbett D.S."/>
            <person name="Martin F."/>
        </authorList>
    </citation>
    <scope>NUCLEOTIDE SEQUENCE [LARGE SCALE GENOMIC DNA]</scope>
    <source>
        <strain evidence="3">F 1598</strain>
    </source>
</reference>
<organism evidence="2 3">
    <name type="scientific">Piloderma croceum (strain F 1598)</name>
    <dbReference type="NCBI Taxonomy" id="765440"/>
    <lineage>
        <taxon>Eukaryota</taxon>
        <taxon>Fungi</taxon>
        <taxon>Dikarya</taxon>
        <taxon>Basidiomycota</taxon>
        <taxon>Agaricomycotina</taxon>
        <taxon>Agaricomycetes</taxon>
        <taxon>Agaricomycetidae</taxon>
        <taxon>Atheliales</taxon>
        <taxon>Atheliaceae</taxon>
        <taxon>Piloderma</taxon>
    </lineage>
</organism>
<dbReference type="Proteomes" id="UP000054166">
    <property type="component" value="Unassembled WGS sequence"/>
</dbReference>
<dbReference type="HOGENOM" id="CLU_2813291_0_0_1"/>
<feature type="compositionally biased region" description="Basic and acidic residues" evidence="1">
    <location>
        <begin position="44"/>
        <end position="53"/>
    </location>
</feature>
<keyword evidence="3" id="KW-1185">Reference proteome</keyword>
<gene>
    <name evidence="2" type="ORF">PILCRDRAFT_822456</name>
</gene>
<reference evidence="2 3" key="1">
    <citation type="submission" date="2014-04" db="EMBL/GenBank/DDBJ databases">
        <authorList>
            <consortium name="DOE Joint Genome Institute"/>
            <person name="Kuo A."/>
            <person name="Tarkka M."/>
            <person name="Buscot F."/>
            <person name="Kohler A."/>
            <person name="Nagy L.G."/>
            <person name="Floudas D."/>
            <person name="Copeland A."/>
            <person name="Barry K.W."/>
            <person name="Cichocki N."/>
            <person name="Veneault-Fourrey C."/>
            <person name="LaButti K."/>
            <person name="Lindquist E.A."/>
            <person name="Lipzen A."/>
            <person name="Lundell T."/>
            <person name="Morin E."/>
            <person name="Murat C."/>
            <person name="Sun H."/>
            <person name="Tunlid A."/>
            <person name="Henrissat B."/>
            <person name="Grigoriev I.V."/>
            <person name="Hibbett D.S."/>
            <person name="Martin F."/>
            <person name="Nordberg H.P."/>
            <person name="Cantor M.N."/>
            <person name="Hua S.X."/>
        </authorList>
    </citation>
    <scope>NUCLEOTIDE SEQUENCE [LARGE SCALE GENOMIC DNA]</scope>
    <source>
        <strain evidence="2 3">F 1598</strain>
    </source>
</reference>
<dbReference type="EMBL" id="KN833004">
    <property type="protein sequence ID" value="KIM80326.1"/>
    <property type="molecule type" value="Genomic_DNA"/>
</dbReference>
<sequence>METETTEKRQIVKIRQAFISFLLTRKGCRQRDVKPQIIIISEVTRNEKHDSRSFGRSFSPSEQRRKR</sequence>
<proteinExistence type="predicted"/>
<evidence type="ECO:0000313" key="3">
    <source>
        <dbReference type="Proteomes" id="UP000054166"/>
    </source>
</evidence>
<protein>
    <submittedName>
        <fullName evidence="2">Uncharacterized protein</fullName>
    </submittedName>
</protein>
<dbReference type="InParanoid" id="A0A0C3FLF2"/>
<feature type="region of interest" description="Disordered" evidence="1">
    <location>
        <begin position="44"/>
        <end position="67"/>
    </location>
</feature>
<evidence type="ECO:0000313" key="2">
    <source>
        <dbReference type="EMBL" id="KIM80326.1"/>
    </source>
</evidence>
<accession>A0A0C3FLF2</accession>
<dbReference type="AlphaFoldDB" id="A0A0C3FLF2"/>